<name>A0ABW2S611_9NOCA</name>
<reference evidence="2" key="1">
    <citation type="journal article" date="2019" name="Int. J. Syst. Evol. Microbiol.">
        <title>The Global Catalogue of Microorganisms (GCM) 10K type strain sequencing project: providing services to taxonomists for standard genome sequencing and annotation.</title>
        <authorList>
            <consortium name="The Broad Institute Genomics Platform"/>
            <consortium name="The Broad Institute Genome Sequencing Center for Infectious Disease"/>
            <person name="Wu L."/>
            <person name="Ma J."/>
        </authorList>
    </citation>
    <scope>NUCLEOTIDE SEQUENCE [LARGE SCALE GENOMIC DNA]</scope>
    <source>
        <strain evidence="2">ICMP 19430</strain>
    </source>
</reference>
<accession>A0ABW2S611</accession>
<dbReference type="Proteomes" id="UP001596484">
    <property type="component" value="Unassembled WGS sequence"/>
</dbReference>
<organism evidence="1 2">
    <name type="scientific">Rhodococcus daqingensis</name>
    <dbReference type="NCBI Taxonomy" id="2479363"/>
    <lineage>
        <taxon>Bacteria</taxon>
        <taxon>Bacillati</taxon>
        <taxon>Actinomycetota</taxon>
        <taxon>Actinomycetes</taxon>
        <taxon>Mycobacteriales</taxon>
        <taxon>Nocardiaceae</taxon>
        <taxon>Rhodococcus</taxon>
    </lineage>
</organism>
<protein>
    <submittedName>
        <fullName evidence="1">Uncharacterized protein</fullName>
    </submittedName>
</protein>
<dbReference type="RefSeq" id="WP_378409395.1">
    <property type="nucleotide sequence ID" value="NZ_JBHTCS010000030.1"/>
</dbReference>
<dbReference type="InterPro" id="IPR006311">
    <property type="entry name" value="TAT_signal"/>
</dbReference>
<evidence type="ECO:0000313" key="1">
    <source>
        <dbReference type="EMBL" id="MFC7451323.1"/>
    </source>
</evidence>
<dbReference type="PROSITE" id="PS51318">
    <property type="entry name" value="TAT"/>
    <property type="match status" value="1"/>
</dbReference>
<evidence type="ECO:0000313" key="2">
    <source>
        <dbReference type="Proteomes" id="UP001596484"/>
    </source>
</evidence>
<comment type="caution">
    <text evidence="1">The sequence shown here is derived from an EMBL/GenBank/DDBJ whole genome shotgun (WGS) entry which is preliminary data.</text>
</comment>
<dbReference type="EMBL" id="JBHTCS010000030">
    <property type="protein sequence ID" value="MFC7451323.1"/>
    <property type="molecule type" value="Genomic_DNA"/>
</dbReference>
<keyword evidence="2" id="KW-1185">Reference proteome</keyword>
<sequence>MNTKTTPATATTVTPGRRGVLVARSAIVATTVTIAAIGPGLGLAQALMGRNHNEVLATSRR</sequence>
<gene>
    <name evidence="1" type="ORF">ACFQS9_25845</name>
</gene>
<proteinExistence type="predicted"/>